<keyword evidence="1" id="KW-0472">Membrane</keyword>
<feature type="transmembrane region" description="Helical" evidence="1">
    <location>
        <begin position="79"/>
        <end position="102"/>
    </location>
</feature>
<evidence type="ECO:0000313" key="2">
    <source>
        <dbReference type="EMBL" id="MDR6724164.1"/>
    </source>
</evidence>
<keyword evidence="1" id="KW-0812">Transmembrane</keyword>
<feature type="transmembrane region" description="Helical" evidence="1">
    <location>
        <begin position="37"/>
        <end position="58"/>
    </location>
</feature>
<evidence type="ECO:0000256" key="1">
    <source>
        <dbReference type="SAM" id="Phobius"/>
    </source>
</evidence>
<feature type="transmembrane region" description="Helical" evidence="1">
    <location>
        <begin position="12"/>
        <end position="31"/>
    </location>
</feature>
<proteinExistence type="predicted"/>
<dbReference type="PANTHER" id="PTHR41309:SF2">
    <property type="entry name" value="MEMBRANE PROTEIN"/>
    <property type="match status" value="1"/>
</dbReference>
<dbReference type="EMBL" id="JAVDTR010000006">
    <property type="protein sequence ID" value="MDR6724164.1"/>
    <property type="molecule type" value="Genomic_DNA"/>
</dbReference>
<accession>A0AAP5H0P0</accession>
<organism evidence="2 3">
    <name type="scientific">Paenibacillus amylolyticus</name>
    <dbReference type="NCBI Taxonomy" id="1451"/>
    <lineage>
        <taxon>Bacteria</taxon>
        <taxon>Bacillati</taxon>
        <taxon>Bacillota</taxon>
        <taxon>Bacilli</taxon>
        <taxon>Bacillales</taxon>
        <taxon>Paenibacillaceae</taxon>
        <taxon>Paenibacillus</taxon>
    </lineage>
</organism>
<feature type="transmembrane region" description="Helical" evidence="1">
    <location>
        <begin position="114"/>
        <end position="140"/>
    </location>
</feature>
<dbReference type="AlphaFoldDB" id="A0AAP5H0P0"/>
<comment type="caution">
    <text evidence="2">The sequence shown here is derived from an EMBL/GenBank/DDBJ whole genome shotgun (WGS) entry which is preliminary data.</text>
</comment>
<dbReference type="InterPro" id="IPR025699">
    <property type="entry name" value="ABC2_memb-like"/>
</dbReference>
<keyword evidence="1" id="KW-1133">Transmembrane helix</keyword>
<gene>
    <name evidence="2" type="ORF">J2W91_002626</name>
</gene>
<reference evidence="2" key="1">
    <citation type="submission" date="2023-07" db="EMBL/GenBank/DDBJ databases">
        <title>Sorghum-associated microbial communities from plants grown in Nebraska, USA.</title>
        <authorList>
            <person name="Schachtman D."/>
        </authorList>
    </citation>
    <scope>NUCLEOTIDE SEQUENCE</scope>
    <source>
        <strain evidence="2">BE80</strain>
    </source>
</reference>
<name>A0AAP5H0P0_PAEAM</name>
<sequence>MVNLLRKDFIVLKSSLWIIPFYLAVFSIAFIPKSEMSMYLVGIYTAFGSIMLATMIDVKNHNHNFLVTLPISRKNVVQAKYLSTIFYTLFGVLSSFGIHYLVNMNFPGLHKPDFSVLDILVSIAMVLGLTSIYLPLFYALSKKGAGIINVVFLVALVILAQPFALLMNLASEEGMVTGQVIGIVTIGILLLFFGSYLLTVRLFAKKDL</sequence>
<dbReference type="PANTHER" id="PTHR41309">
    <property type="entry name" value="MEMBRANE PROTEIN-RELATED"/>
    <property type="match status" value="1"/>
</dbReference>
<dbReference type="RefSeq" id="WP_056699456.1">
    <property type="nucleotide sequence ID" value="NZ_JAVDTR010000006.1"/>
</dbReference>
<evidence type="ECO:0008006" key="4">
    <source>
        <dbReference type="Google" id="ProtNLM"/>
    </source>
</evidence>
<protein>
    <recommendedName>
        <fullName evidence="4">ABC-2 transporter permease</fullName>
    </recommendedName>
</protein>
<dbReference type="Proteomes" id="UP001254832">
    <property type="component" value="Unassembled WGS sequence"/>
</dbReference>
<feature type="transmembrane region" description="Helical" evidence="1">
    <location>
        <begin position="179"/>
        <end position="204"/>
    </location>
</feature>
<dbReference type="Pfam" id="PF13346">
    <property type="entry name" value="ABC2_membrane_5"/>
    <property type="match status" value="1"/>
</dbReference>
<feature type="transmembrane region" description="Helical" evidence="1">
    <location>
        <begin position="147"/>
        <end position="167"/>
    </location>
</feature>
<evidence type="ECO:0000313" key="3">
    <source>
        <dbReference type="Proteomes" id="UP001254832"/>
    </source>
</evidence>